<accession>A0A162NCK0</accession>
<protein>
    <submittedName>
        <fullName evidence="1">Uncharacterized protein</fullName>
    </submittedName>
</protein>
<keyword evidence="2" id="KW-1185">Reference proteome</keyword>
<organism evidence="1 2">
    <name type="scientific">Daphnia magna</name>
    <dbReference type="NCBI Taxonomy" id="35525"/>
    <lineage>
        <taxon>Eukaryota</taxon>
        <taxon>Metazoa</taxon>
        <taxon>Ecdysozoa</taxon>
        <taxon>Arthropoda</taxon>
        <taxon>Crustacea</taxon>
        <taxon>Branchiopoda</taxon>
        <taxon>Diplostraca</taxon>
        <taxon>Cladocera</taxon>
        <taxon>Anomopoda</taxon>
        <taxon>Daphniidae</taxon>
        <taxon>Daphnia</taxon>
    </lineage>
</organism>
<evidence type="ECO:0000313" key="2">
    <source>
        <dbReference type="Proteomes" id="UP000076858"/>
    </source>
</evidence>
<dbReference type="Proteomes" id="UP000076858">
    <property type="component" value="Unassembled WGS sequence"/>
</dbReference>
<reference evidence="1 2" key="1">
    <citation type="submission" date="2016-03" db="EMBL/GenBank/DDBJ databases">
        <title>EvidentialGene: Evidence-directed Construction of Genes on Genomes.</title>
        <authorList>
            <person name="Gilbert D.G."/>
            <person name="Choi J.-H."/>
            <person name="Mockaitis K."/>
            <person name="Colbourne J."/>
            <person name="Pfrender M."/>
        </authorList>
    </citation>
    <scope>NUCLEOTIDE SEQUENCE [LARGE SCALE GENOMIC DNA]</scope>
    <source>
        <strain evidence="1 2">Xinb3</strain>
        <tissue evidence="1">Complete organism</tissue>
    </source>
</reference>
<gene>
    <name evidence="1" type="ORF">APZ42_015877</name>
</gene>
<dbReference type="EMBL" id="LRGB01000568">
    <property type="protein sequence ID" value="KZS17859.1"/>
    <property type="molecule type" value="Genomic_DNA"/>
</dbReference>
<name>A0A162NCK0_9CRUS</name>
<evidence type="ECO:0000313" key="1">
    <source>
        <dbReference type="EMBL" id="KZS17859.1"/>
    </source>
</evidence>
<proteinExistence type="predicted"/>
<comment type="caution">
    <text evidence="1">The sequence shown here is derived from an EMBL/GenBank/DDBJ whole genome shotgun (WGS) entry which is preliminary data.</text>
</comment>
<dbReference type="AlphaFoldDB" id="A0A162NCK0"/>
<sequence length="26" mass="3005">MRHSPFPHDRGGGKGGLFEYRRYKVG</sequence>